<sequence>MGCHQTNSLDKGSIWLILPVYQQLHSRLFTCEKQNETKFKARALASSTMSPKVLKQLESELRAFMIVSESPSNSTSSTPSSRAKEIAFLQAIASTSSIAERRLILSESAPMN</sequence>
<dbReference type="EMBL" id="JAZDWU010000003">
    <property type="protein sequence ID" value="KAL0009215.1"/>
    <property type="molecule type" value="Genomic_DNA"/>
</dbReference>
<keyword evidence="2" id="KW-1185">Reference proteome</keyword>
<dbReference type="AlphaFoldDB" id="A0AAW2DIS9"/>
<reference evidence="1 2" key="1">
    <citation type="submission" date="2024-01" db="EMBL/GenBank/DDBJ databases">
        <title>A telomere-to-telomere, gap-free genome of sweet tea (Lithocarpus litseifolius).</title>
        <authorList>
            <person name="Zhou J."/>
        </authorList>
    </citation>
    <scope>NUCLEOTIDE SEQUENCE [LARGE SCALE GENOMIC DNA]</scope>
    <source>
        <strain evidence="1">Zhou-2022a</strain>
        <tissue evidence="1">Leaf</tissue>
    </source>
</reference>
<protein>
    <submittedName>
        <fullName evidence="1">Uncharacterized protein</fullName>
    </submittedName>
</protein>
<organism evidence="1 2">
    <name type="scientific">Lithocarpus litseifolius</name>
    <dbReference type="NCBI Taxonomy" id="425828"/>
    <lineage>
        <taxon>Eukaryota</taxon>
        <taxon>Viridiplantae</taxon>
        <taxon>Streptophyta</taxon>
        <taxon>Embryophyta</taxon>
        <taxon>Tracheophyta</taxon>
        <taxon>Spermatophyta</taxon>
        <taxon>Magnoliopsida</taxon>
        <taxon>eudicotyledons</taxon>
        <taxon>Gunneridae</taxon>
        <taxon>Pentapetalae</taxon>
        <taxon>rosids</taxon>
        <taxon>fabids</taxon>
        <taxon>Fagales</taxon>
        <taxon>Fagaceae</taxon>
        <taxon>Lithocarpus</taxon>
    </lineage>
</organism>
<name>A0AAW2DIS9_9ROSI</name>
<gene>
    <name evidence="1" type="ORF">SO802_010717</name>
</gene>
<proteinExistence type="predicted"/>
<comment type="caution">
    <text evidence="1">The sequence shown here is derived from an EMBL/GenBank/DDBJ whole genome shotgun (WGS) entry which is preliminary data.</text>
</comment>
<accession>A0AAW2DIS9</accession>
<evidence type="ECO:0000313" key="2">
    <source>
        <dbReference type="Proteomes" id="UP001459277"/>
    </source>
</evidence>
<dbReference type="Proteomes" id="UP001459277">
    <property type="component" value="Unassembled WGS sequence"/>
</dbReference>
<evidence type="ECO:0000313" key="1">
    <source>
        <dbReference type="EMBL" id="KAL0009215.1"/>
    </source>
</evidence>